<dbReference type="PANTHER" id="PTHR33973">
    <property type="entry name" value="OS07G0153300 PROTEIN"/>
    <property type="match status" value="1"/>
</dbReference>
<dbReference type="PANTHER" id="PTHR33973:SF4">
    <property type="entry name" value="OS07G0153300 PROTEIN"/>
    <property type="match status" value="1"/>
</dbReference>
<keyword evidence="2" id="KW-1185">Reference proteome</keyword>
<reference evidence="2" key="1">
    <citation type="journal article" date="2019" name="Int. J. Syst. Evol. Microbiol.">
        <title>The Global Catalogue of Microorganisms (GCM) 10K type strain sequencing project: providing services to taxonomists for standard genome sequencing and annotation.</title>
        <authorList>
            <consortium name="The Broad Institute Genomics Platform"/>
            <consortium name="The Broad Institute Genome Sequencing Center for Infectious Disease"/>
            <person name="Wu L."/>
            <person name="Ma J."/>
        </authorList>
    </citation>
    <scope>NUCLEOTIDE SEQUENCE [LARGE SCALE GENOMIC DNA]</scope>
    <source>
        <strain evidence="2">CGMCC 1.15304</strain>
    </source>
</reference>
<evidence type="ECO:0000313" key="1">
    <source>
        <dbReference type="EMBL" id="MFC4347066.1"/>
    </source>
</evidence>
<gene>
    <name evidence="1" type="ORF">ACFO5Q_04345</name>
</gene>
<organism evidence="1 2">
    <name type="scientific">Kordiimonas lipolytica</name>
    <dbReference type="NCBI Taxonomy" id="1662421"/>
    <lineage>
        <taxon>Bacteria</taxon>
        <taxon>Pseudomonadati</taxon>
        <taxon>Pseudomonadota</taxon>
        <taxon>Alphaproteobacteria</taxon>
        <taxon>Kordiimonadales</taxon>
        <taxon>Kordiimonadaceae</taxon>
        <taxon>Kordiimonas</taxon>
    </lineage>
</organism>
<dbReference type="RefSeq" id="WP_068147337.1">
    <property type="nucleotide sequence ID" value="NZ_JBHSCR010000002.1"/>
</dbReference>
<dbReference type="Pfam" id="PF07103">
    <property type="entry name" value="DUF1365"/>
    <property type="match status" value="1"/>
</dbReference>
<dbReference type="InterPro" id="IPR010775">
    <property type="entry name" value="DUF1365"/>
</dbReference>
<name>A0ABV8U8H7_9PROT</name>
<proteinExistence type="predicted"/>
<accession>A0ABV8U8H7</accession>
<evidence type="ECO:0000313" key="2">
    <source>
        <dbReference type="Proteomes" id="UP001595776"/>
    </source>
</evidence>
<dbReference type="EMBL" id="JBHSCR010000002">
    <property type="protein sequence ID" value="MFC4347066.1"/>
    <property type="molecule type" value="Genomic_DNA"/>
</dbReference>
<sequence>MTKGFQTALYVGDVWHKRRRPKKHAFRYPIYYLMLDLDAFTEGRTALPKGLSLNAPNLFSVYEKDYGLRDGSSLKDHVLSLVKGSVAEEPARVMMLTMPRLLGYGFNPLTVFFCLSSSGETLAIVYEVHNTFGESHSYIYCADKPQATVPLHDADKSFHVSPFYPVEGTYRFRVREQAGKLGLAINYLGRDGVLDMTACLTVAPMPLTARNLMQLFLKIPFVTFKVTAAIHYEALRLWLKKLKVFSKPEQAKDRIQLARVGHADSQTKRNGG</sequence>
<protein>
    <submittedName>
        <fullName evidence="1">DUF1365 domain-containing protein</fullName>
    </submittedName>
</protein>
<dbReference type="Proteomes" id="UP001595776">
    <property type="component" value="Unassembled WGS sequence"/>
</dbReference>
<comment type="caution">
    <text evidence="1">The sequence shown here is derived from an EMBL/GenBank/DDBJ whole genome shotgun (WGS) entry which is preliminary data.</text>
</comment>